<dbReference type="OMA" id="VYDYARP"/>
<sequence length="98" mass="11170">MSASTHWKVERVLMLSMVPVLPAALFIQSPVIDHLMTSVVFLHGFWGMEGVLTDYLYKFAPWLKQLWYTISIIAFAGLVNFNYNDVGICKAVSMLWSL</sequence>
<keyword evidence="9 12" id="KW-0472">Membrane</keyword>
<dbReference type="GO" id="GO:0046872">
    <property type="term" value="F:metal ion binding"/>
    <property type="evidence" value="ECO:0007669"/>
    <property type="project" value="UniProtKB-KW"/>
</dbReference>
<dbReference type="GO" id="GO:0048039">
    <property type="term" value="F:ubiquinone binding"/>
    <property type="evidence" value="ECO:0007669"/>
    <property type="project" value="TreeGrafter"/>
</dbReference>
<dbReference type="Gene3D" id="1.20.1300.10">
    <property type="entry name" value="Fumarate reductase/succinate dehydrogenase, transmembrane subunit"/>
    <property type="match status" value="1"/>
</dbReference>
<keyword evidence="4 12" id="KW-0812">Transmembrane</keyword>
<dbReference type="GO" id="GO:0006099">
    <property type="term" value="P:tricarboxylic acid cycle"/>
    <property type="evidence" value="ECO:0007669"/>
    <property type="project" value="UniProtKB-KW"/>
</dbReference>
<comment type="similarity">
    <text evidence="2 12">Belongs to the CybS family.</text>
</comment>
<dbReference type="OrthoDB" id="18577at2759"/>
<dbReference type="GO" id="GO:0006121">
    <property type="term" value="P:mitochondrial electron transport, succinate to ubiquinone"/>
    <property type="evidence" value="ECO:0007669"/>
    <property type="project" value="TreeGrafter"/>
</dbReference>
<evidence type="ECO:0000256" key="5">
    <source>
        <dbReference type="ARBA" id="ARBA00022792"/>
    </source>
</evidence>
<evidence type="ECO:0000256" key="4">
    <source>
        <dbReference type="ARBA" id="ARBA00022692"/>
    </source>
</evidence>
<evidence type="ECO:0000256" key="11">
    <source>
        <dbReference type="PIRSR" id="PIRSR607992-2"/>
    </source>
</evidence>
<evidence type="ECO:0000256" key="6">
    <source>
        <dbReference type="ARBA" id="ARBA00022946"/>
    </source>
</evidence>
<keyword evidence="8 12" id="KW-0496">Mitochondrion</keyword>
<dbReference type="PANTHER" id="PTHR13337:SF2">
    <property type="entry name" value="SUCCINATE DEHYDROGENASE [UBIQUINONE] CYTOCHROME B SMALL SUBUNIT, MITOCHONDRIAL"/>
    <property type="match status" value="1"/>
</dbReference>
<evidence type="ECO:0000256" key="2">
    <source>
        <dbReference type="ARBA" id="ARBA00007294"/>
    </source>
</evidence>
<keyword evidence="11" id="KW-0408">Iron</keyword>
<evidence type="ECO:0000256" key="12">
    <source>
        <dbReference type="RuleBase" id="RU364031"/>
    </source>
</evidence>
<comment type="caution">
    <text evidence="12">Lacks conserved residue(s) required for the propagation of feature annotation.</text>
</comment>
<organism evidence="13 14">
    <name type="scientific">Lottia gigantea</name>
    <name type="common">Giant owl limpet</name>
    <dbReference type="NCBI Taxonomy" id="225164"/>
    <lineage>
        <taxon>Eukaryota</taxon>
        <taxon>Metazoa</taxon>
        <taxon>Spiralia</taxon>
        <taxon>Lophotrochozoa</taxon>
        <taxon>Mollusca</taxon>
        <taxon>Gastropoda</taxon>
        <taxon>Patellogastropoda</taxon>
        <taxon>Lottioidea</taxon>
        <taxon>Lottiidae</taxon>
        <taxon>Lottia</taxon>
    </lineage>
</organism>
<name>V4AIY4_LOTGI</name>
<reference evidence="13 14" key="1">
    <citation type="journal article" date="2013" name="Nature">
        <title>Insights into bilaterian evolution from three spiralian genomes.</title>
        <authorList>
            <person name="Simakov O."/>
            <person name="Marletaz F."/>
            <person name="Cho S.J."/>
            <person name="Edsinger-Gonzales E."/>
            <person name="Havlak P."/>
            <person name="Hellsten U."/>
            <person name="Kuo D.H."/>
            <person name="Larsson T."/>
            <person name="Lv J."/>
            <person name="Arendt D."/>
            <person name="Savage R."/>
            <person name="Osoegawa K."/>
            <person name="de Jong P."/>
            <person name="Grimwood J."/>
            <person name="Chapman J.A."/>
            <person name="Shapiro H."/>
            <person name="Aerts A."/>
            <person name="Otillar R.P."/>
            <person name="Terry A.Y."/>
            <person name="Boore J.L."/>
            <person name="Grigoriev I.V."/>
            <person name="Lindberg D.R."/>
            <person name="Seaver E.C."/>
            <person name="Weisblat D.A."/>
            <person name="Putnam N.H."/>
            <person name="Rokhsar D.S."/>
        </authorList>
    </citation>
    <scope>NUCLEOTIDE SEQUENCE [LARGE SCALE GENOMIC DNA]</scope>
</reference>
<dbReference type="PANTHER" id="PTHR13337">
    <property type="entry name" value="SUCCINATE DEHYDROGENASE"/>
    <property type="match status" value="1"/>
</dbReference>
<dbReference type="HOGENOM" id="CLU_096618_1_1_1"/>
<protein>
    <recommendedName>
        <fullName evidence="12">Succinate dehydrogenase [ubiquinone] cytochrome b small subunit</fullName>
    </recommendedName>
</protein>
<keyword evidence="14" id="KW-1185">Reference proteome</keyword>
<evidence type="ECO:0000256" key="10">
    <source>
        <dbReference type="PIRSR" id="PIRSR607992-1"/>
    </source>
</evidence>
<keyword evidence="11 12" id="KW-0479">Metal-binding</keyword>
<dbReference type="InterPro" id="IPR034804">
    <property type="entry name" value="SQR/QFR_C/D"/>
</dbReference>
<evidence type="ECO:0000256" key="9">
    <source>
        <dbReference type="ARBA" id="ARBA00023136"/>
    </source>
</evidence>
<feature type="transmembrane region" description="Helical" evidence="12">
    <location>
        <begin position="12"/>
        <end position="32"/>
    </location>
</feature>
<accession>V4AIY4</accession>
<dbReference type="KEGG" id="lgi:LOTGIDRAFT_115222"/>
<feature type="binding site" evidence="10">
    <location>
        <position position="55"/>
    </location>
    <ligand>
        <name>a ubiquinone</name>
        <dbReference type="ChEBI" id="CHEBI:16389"/>
        <note>ligand shared with IP/SDHB</note>
    </ligand>
</feature>
<evidence type="ECO:0000313" key="14">
    <source>
        <dbReference type="Proteomes" id="UP000030746"/>
    </source>
</evidence>
<dbReference type="RefSeq" id="XP_009052481.1">
    <property type="nucleotide sequence ID" value="XM_009054233.1"/>
</dbReference>
<keyword evidence="7 12" id="KW-1133">Transmembrane helix</keyword>
<feature type="transmembrane region" description="Helical" evidence="12">
    <location>
        <begin position="66"/>
        <end position="83"/>
    </location>
</feature>
<comment type="subcellular location">
    <subcellularLocation>
        <location evidence="1 12">Mitochondrion inner membrane</location>
        <topology evidence="1 12">Multi-pass membrane protein</topology>
    </subcellularLocation>
</comment>
<dbReference type="GO" id="GO:0005743">
    <property type="term" value="C:mitochondrial inner membrane"/>
    <property type="evidence" value="ECO:0007669"/>
    <property type="project" value="UniProtKB-SubCell"/>
</dbReference>
<keyword evidence="12" id="KW-0816">Tricarboxylic acid cycle</keyword>
<evidence type="ECO:0000256" key="3">
    <source>
        <dbReference type="ARBA" id="ARBA00022448"/>
    </source>
</evidence>
<evidence type="ECO:0000256" key="7">
    <source>
        <dbReference type="ARBA" id="ARBA00022989"/>
    </source>
</evidence>
<keyword evidence="12" id="KW-0249">Electron transport</keyword>
<keyword evidence="5 12" id="KW-0999">Mitochondrion inner membrane</keyword>
<feature type="binding site" description="axial binding residue" evidence="11">
    <location>
        <position position="43"/>
    </location>
    <ligand>
        <name>heme b</name>
        <dbReference type="ChEBI" id="CHEBI:60344"/>
        <note>ligand shared with SDHC</note>
    </ligand>
    <ligandPart>
        <name>Fe</name>
        <dbReference type="ChEBI" id="CHEBI:18248"/>
    </ligandPart>
</feature>
<dbReference type="GO" id="GO:0020037">
    <property type="term" value="F:heme binding"/>
    <property type="evidence" value="ECO:0007669"/>
    <property type="project" value="TreeGrafter"/>
</dbReference>
<gene>
    <name evidence="13" type="ORF">LOTGIDRAFT_115222</name>
</gene>
<proteinExistence type="inferred from homology"/>
<dbReference type="Pfam" id="PF05328">
    <property type="entry name" value="CybS"/>
    <property type="match status" value="1"/>
</dbReference>
<dbReference type="STRING" id="225164.V4AIY4"/>
<dbReference type="InterPro" id="IPR007992">
    <property type="entry name" value="CybS"/>
</dbReference>
<evidence type="ECO:0000256" key="8">
    <source>
        <dbReference type="ARBA" id="ARBA00023128"/>
    </source>
</evidence>
<evidence type="ECO:0000256" key="1">
    <source>
        <dbReference type="ARBA" id="ARBA00004448"/>
    </source>
</evidence>
<dbReference type="GeneID" id="20231190"/>
<keyword evidence="12" id="KW-0349">Heme</keyword>
<comment type="function">
    <text evidence="12">Membrane-anchoring subunit of succinate dehydrogenase (SDH) that is involved in complex II of the mitochondrial electron transport chain and is responsible for transferring electrons from succinate to ubiquinone (coenzyme Q).</text>
</comment>
<dbReference type="CTD" id="20231190"/>
<dbReference type="Proteomes" id="UP000030746">
    <property type="component" value="Unassembled WGS sequence"/>
</dbReference>
<dbReference type="AlphaFoldDB" id="V4AIY4"/>
<dbReference type="EMBL" id="KB201362">
    <property type="protein sequence ID" value="ESO96997.1"/>
    <property type="molecule type" value="Genomic_DNA"/>
</dbReference>
<keyword evidence="6 12" id="KW-0809">Transit peptide</keyword>
<evidence type="ECO:0000313" key="13">
    <source>
        <dbReference type="EMBL" id="ESO96997.1"/>
    </source>
</evidence>
<keyword evidence="3 12" id="KW-0813">Transport</keyword>